<dbReference type="PANTHER" id="PTHR12776">
    <property type="entry name" value="KAZRIN-RELATED"/>
    <property type="match status" value="1"/>
</dbReference>
<organism evidence="4 5">
    <name type="scientific">Haplochromis burtoni</name>
    <name type="common">Burton's mouthbrooder</name>
    <name type="synonym">Chromis burtoni</name>
    <dbReference type="NCBI Taxonomy" id="8153"/>
    <lineage>
        <taxon>Eukaryota</taxon>
        <taxon>Metazoa</taxon>
        <taxon>Chordata</taxon>
        <taxon>Craniata</taxon>
        <taxon>Vertebrata</taxon>
        <taxon>Euteleostomi</taxon>
        <taxon>Actinopterygii</taxon>
        <taxon>Neopterygii</taxon>
        <taxon>Teleostei</taxon>
        <taxon>Neoteleostei</taxon>
        <taxon>Acanthomorphata</taxon>
        <taxon>Ovalentaria</taxon>
        <taxon>Cichlomorphae</taxon>
        <taxon>Cichliformes</taxon>
        <taxon>Cichlidae</taxon>
        <taxon>African cichlids</taxon>
        <taxon>Pseudocrenilabrinae</taxon>
        <taxon>Haplochromini</taxon>
        <taxon>Haplochromis</taxon>
    </lineage>
</organism>
<dbReference type="AlphaFoldDB" id="A0A3Q2XIB2"/>
<feature type="region of interest" description="Disordered" evidence="2">
    <location>
        <begin position="377"/>
        <end position="403"/>
    </location>
</feature>
<dbReference type="InterPro" id="IPR037614">
    <property type="entry name" value="Kazrin"/>
</dbReference>
<evidence type="ECO:0000313" key="5">
    <source>
        <dbReference type="Proteomes" id="UP000264840"/>
    </source>
</evidence>
<dbReference type="Proteomes" id="UP000264840">
    <property type="component" value="Unplaced"/>
</dbReference>
<dbReference type="Gene3D" id="1.10.150.50">
    <property type="entry name" value="Transcription Factor, Ets-1"/>
    <property type="match status" value="3"/>
</dbReference>
<feature type="region of interest" description="Disordered" evidence="2">
    <location>
        <begin position="659"/>
        <end position="706"/>
    </location>
</feature>
<protein>
    <submittedName>
        <fullName evidence="4">Kazrin, periplakin interacting protein a</fullName>
    </submittedName>
</protein>
<reference evidence="4" key="1">
    <citation type="submission" date="2025-08" db="UniProtKB">
        <authorList>
            <consortium name="Ensembl"/>
        </authorList>
    </citation>
    <scope>IDENTIFICATION</scope>
</reference>
<accession>A0A3Q2XIB2</accession>
<evidence type="ECO:0000313" key="4">
    <source>
        <dbReference type="Ensembl" id="ENSHBUP00000035270.1"/>
    </source>
</evidence>
<dbReference type="InterPro" id="IPR001660">
    <property type="entry name" value="SAM"/>
</dbReference>
<feature type="coiled-coil region" evidence="1">
    <location>
        <begin position="16"/>
        <end position="236"/>
    </location>
</feature>
<dbReference type="PANTHER" id="PTHR12776:SF3">
    <property type="entry name" value="KAZRIN-A"/>
    <property type="match status" value="1"/>
</dbReference>
<sequence length="706" mass="79832">MMDDNKQLAQRIDGAIQSASQEVTNLRSELSATSRRLAELGATDSSASVLETLQHNHNVLLREEVAQLQEEVHLLRQMKDMLNKDLEETQGGCSADVLSATELRVQLAQKEQELDRAKEALQAMKSDRKRLKAEKADLVNQMQQLYATLESREEQLRDFIRNYEQHRKESEDAVKALAKEKDLLEREKWDLRRQTKEATEHTGMLRSQLDLKENRIKELEAELAMAKQSLATLTKDVPKRHSLAMPTEAVVNGNNQEWVMQADLPLTAAIRQSQQTLYVHTGHPADRQVAAVRVSPCHSRQPSIISDASALEGDRSSTPSDINSPRHRTHSLCNVRSVVHSLAASLEDLEEAKRKKKKEKMGLGSLSRVFARGKQRKSLDPGLFDDSDSLSSPTRLSLSDGSEDQLDRLQQVELARTTPMSLWRAGTVQAWLEVVMAMPMYIRTCSENVKSGKVLLGLTDEDLELGLGVSNLMHRRKLRLAIEDYRDVENGRGLSKAADMDHHWVAKAWLSDVGLPQYSQAFHNHLIDGRVLNSLTRRDLERHLNITKKFHQVSLLLGIELLQLLHFDKEVLQARRIQCEHHNVDPLVWTMHRVMKWIRDIDLKEFAESLLNSGVHGAVMVLDPTFNTDTMATVLGISSSKHMVRRHLVEEMKTLIGQASPKARNGRDLSCHSSYGSLPREVRDHTPPRAEGSPIRGYTSIEVTNV</sequence>
<dbReference type="InterPro" id="IPR059089">
    <property type="entry name" value="Kazrin_N"/>
</dbReference>
<feature type="domain" description="SAM" evidence="3">
    <location>
        <begin position="509"/>
        <end position="565"/>
    </location>
</feature>
<dbReference type="Pfam" id="PF07647">
    <property type="entry name" value="SAM_2"/>
    <property type="match status" value="1"/>
</dbReference>
<evidence type="ECO:0000256" key="1">
    <source>
        <dbReference type="SAM" id="Coils"/>
    </source>
</evidence>
<dbReference type="OMA" id="RVQCEHQ"/>
<dbReference type="SMART" id="SM00454">
    <property type="entry name" value="SAM"/>
    <property type="match status" value="3"/>
</dbReference>
<reference evidence="4" key="2">
    <citation type="submission" date="2025-09" db="UniProtKB">
        <authorList>
            <consortium name="Ensembl"/>
        </authorList>
    </citation>
    <scope>IDENTIFICATION</scope>
</reference>
<dbReference type="Pfam" id="PF25986">
    <property type="entry name" value="Kazrin"/>
    <property type="match status" value="1"/>
</dbReference>
<dbReference type="Pfam" id="PF00536">
    <property type="entry name" value="SAM_1"/>
    <property type="match status" value="2"/>
</dbReference>
<feature type="compositionally biased region" description="Polar residues" evidence="2">
    <location>
        <begin position="389"/>
        <end position="400"/>
    </location>
</feature>
<dbReference type="SUPFAM" id="SSF47769">
    <property type="entry name" value="SAM/Pointed domain"/>
    <property type="match status" value="3"/>
</dbReference>
<evidence type="ECO:0000259" key="3">
    <source>
        <dbReference type="PROSITE" id="PS50105"/>
    </source>
</evidence>
<keyword evidence="1" id="KW-0175">Coiled coil</keyword>
<feature type="region of interest" description="Disordered" evidence="2">
    <location>
        <begin position="294"/>
        <end position="329"/>
    </location>
</feature>
<name>A0A3Q2XIB2_HAPBU</name>
<dbReference type="GeneTree" id="ENSGT00940000154570"/>
<proteinExistence type="predicted"/>
<dbReference type="PROSITE" id="PS50105">
    <property type="entry name" value="SAM_DOMAIN"/>
    <property type="match status" value="2"/>
</dbReference>
<feature type="domain" description="SAM" evidence="3">
    <location>
        <begin position="423"/>
        <end position="488"/>
    </location>
</feature>
<dbReference type="InterPro" id="IPR013761">
    <property type="entry name" value="SAM/pointed_sf"/>
</dbReference>
<keyword evidence="5" id="KW-1185">Reference proteome</keyword>
<evidence type="ECO:0000256" key="2">
    <source>
        <dbReference type="SAM" id="MobiDB-lite"/>
    </source>
</evidence>
<dbReference type="Ensembl" id="ENSHBUT00000036198.1">
    <property type="protein sequence ID" value="ENSHBUP00000035270.1"/>
    <property type="gene ID" value="ENSHBUG00000023422.1"/>
</dbReference>